<dbReference type="GO" id="GO:0015074">
    <property type="term" value="P:DNA integration"/>
    <property type="evidence" value="ECO:0007669"/>
    <property type="project" value="InterPro"/>
</dbReference>
<evidence type="ECO:0000313" key="2">
    <source>
        <dbReference type="EMBL" id="ETW91946.1"/>
    </source>
</evidence>
<dbReference type="HOGENOM" id="CLU_1535652_0_0_7"/>
<dbReference type="Gene3D" id="3.30.420.10">
    <property type="entry name" value="Ribonuclease H-like superfamily/Ribonuclease H"/>
    <property type="match status" value="1"/>
</dbReference>
<organism evidence="2 3">
    <name type="scientific">Entotheonella factor</name>
    <dbReference type="NCBI Taxonomy" id="1429438"/>
    <lineage>
        <taxon>Bacteria</taxon>
        <taxon>Pseudomonadati</taxon>
        <taxon>Nitrospinota/Tectimicrobiota group</taxon>
        <taxon>Candidatus Tectimicrobiota</taxon>
        <taxon>Candidatus Entotheonellia</taxon>
        <taxon>Candidatus Entotheonellales</taxon>
        <taxon>Candidatus Entotheonellaceae</taxon>
        <taxon>Candidatus Entotheonella</taxon>
    </lineage>
</organism>
<dbReference type="Pfam" id="PF13276">
    <property type="entry name" value="HTH_21"/>
    <property type="match status" value="1"/>
</dbReference>
<keyword evidence="3" id="KW-1185">Reference proteome</keyword>
<dbReference type="InterPro" id="IPR012337">
    <property type="entry name" value="RNaseH-like_sf"/>
</dbReference>
<dbReference type="GO" id="GO:0003676">
    <property type="term" value="F:nucleic acid binding"/>
    <property type="evidence" value="ECO:0007669"/>
    <property type="project" value="InterPro"/>
</dbReference>
<dbReference type="SUPFAM" id="SSF53098">
    <property type="entry name" value="Ribonuclease H-like"/>
    <property type="match status" value="1"/>
</dbReference>
<comment type="caution">
    <text evidence="2">The sequence shown here is derived from an EMBL/GenBank/DDBJ whole genome shotgun (WGS) entry which is preliminary data.</text>
</comment>
<evidence type="ECO:0000259" key="1">
    <source>
        <dbReference type="PROSITE" id="PS50994"/>
    </source>
</evidence>
<feature type="non-terminal residue" evidence="2">
    <location>
        <position position="1"/>
    </location>
</feature>
<feature type="non-terminal residue" evidence="2">
    <location>
        <position position="174"/>
    </location>
</feature>
<dbReference type="PANTHER" id="PTHR46889:SF4">
    <property type="entry name" value="TRANSPOSASE INSO FOR INSERTION SEQUENCE ELEMENT IS911B-RELATED"/>
    <property type="match status" value="1"/>
</dbReference>
<protein>
    <recommendedName>
        <fullName evidence="1">Integrase catalytic domain-containing protein</fullName>
    </recommendedName>
</protein>
<proteinExistence type="predicted"/>
<name>W4L3P0_ENTF1</name>
<dbReference type="PANTHER" id="PTHR46889">
    <property type="entry name" value="TRANSPOSASE INSF FOR INSERTION SEQUENCE IS3B-RELATED"/>
    <property type="match status" value="1"/>
</dbReference>
<dbReference type="InterPro" id="IPR050900">
    <property type="entry name" value="Transposase_IS3/IS150/IS904"/>
</dbReference>
<dbReference type="NCBIfam" id="NF033516">
    <property type="entry name" value="transpos_IS3"/>
    <property type="match status" value="1"/>
</dbReference>
<dbReference type="EMBL" id="AZHW01001804">
    <property type="protein sequence ID" value="ETW91946.1"/>
    <property type="molecule type" value="Genomic_DNA"/>
</dbReference>
<sequence length="174" mass="19728">DYLARQSHPVIDVEETTLIVRIQTIAAKTRSSYGSRRMTKVLQEEGFQVGRYKVRRLMKEAGVVVKRRNTRKPQTTDSRHGYGVAPNVLDRQFDVTQPNLAWAGDITYVWTQEGWLYLAVLLDLYSRKVVGWSLGSRMDVGLVKGALEMAIGRRRPASGLIHHTDRGSQYACHA</sequence>
<accession>W4L3P0</accession>
<dbReference type="PROSITE" id="PS50994">
    <property type="entry name" value="INTEGRASE"/>
    <property type="match status" value="1"/>
</dbReference>
<feature type="domain" description="Integrase catalytic" evidence="1">
    <location>
        <begin position="94"/>
        <end position="174"/>
    </location>
</feature>
<gene>
    <name evidence="2" type="ORF">ETSY1_46005</name>
</gene>
<dbReference type="InterPro" id="IPR025948">
    <property type="entry name" value="HTH-like_dom"/>
</dbReference>
<dbReference type="InterPro" id="IPR036397">
    <property type="entry name" value="RNaseH_sf"/>
</dbReference>
<evidence type="ECO:0000313" key="3">
    <source>
        <dbReference type="Proteomes" id="UP000019141"/>
    </source>
</evidence>
<dbReference type="AlphaFoldDB" id="W4L3P0"/>
<dbReference type="Pfam" id="PF00665">
    <property type="entry name" value="rve"/>
    <property type="match status" value="1"/>
</dbReference>
<reference evidence="2 3" key="1">
    <citation type="journal article" date="2014" name="Nature">
        <title>An environmental bacterial taxon with a large and distinct metabolic repertoire.</title>
        <authorList>
            <person name="Wilson M.C."/>
            <person name="Mori T."/>
            <person name="Ruckert C."/>
            <person name="Uria A.R."/>
            <person name="Helf M.J."/>
            <person name="Takada K."/>
            <person name="Gernert C."/>
            <person name="Steffens U.A."/>
            <person name="Heycke N."/>
            <person name="Schmitt S."/>
            <person name="Rinke C."/>
            <person name="Helfrich E.J."/>
            <person name="Brachmann A.O."/>
            <person name="Gurgui C."/>
            <person name="Wakimoto T."/>
            <person name="Kracht M."/>
            <person name="Crusemann M."/>
            <person name="Hentschel U."/>
            <person name="Abe I."/>
            <person name="Matsunaga S."/>
            <person name="Kalinowski J."/>
            <person name="Takeyama H."/>
            <person name="Piel J."/>
        </authorList>
    </citation>
    <scope>NUCLEOTIDE SEQUENCE [LARGE SCALE GENOMIC DNA]</scope>
    <source>
        <strain evidence="3">TSY1</strain>
    </source>
</reference>
<dbReference type="InterPro" id="IPR001584">
    <property type="entry name" value="Integrase_cat-core"/>
</dbReference>
<dbReference type="InterPro" id="IPR048020">
    <property type="entry name" value="Transpos_IS3"/>
</dbReference>
<dbReference type="Proteomes" id="UP000019141">
    <property type="component" value="Unassembled WGS sequence"/>
</dbReference>